<sequence length="136" mass="15680">MYTKIEEIIKETETKTTVFNKLEDWRGNCFESSSCKTLEFIAFARAFKAYIAKKAKLNNLQLVNVSTGHFYLCGFFFNPRSGKYAYFSTSDVRYSRDAWWNNVLIRTAQHDKDWTGGGNQYTALVGIGEMALRLTI</sequence>
<gene>
    <name evidence="1" type="ORF">MM415B00931_0007</name>
</gene>
<evidence type="ECO:0000313" key="1">
    <source>
        <dbReference type="EMBL" id="QJA61486.1"/>
    </source>
</evidence>
<name>A0A6M3IVA3_9ZZZZ</name>
<proteinExistence type="predicted"/>
<organism evidence="1">
    <name type="scientific">viral metagenome</name>
    <dbReference type="NCBI Taxonomy" id="1070528"/>
    <lineage>
        <taxon>unclassified sequences</taxon>
        <taxon>metagenomes</taxon>
        <taxon>organismal metagenomes</taxon>
    </lineage>
</organism>
<reference evidence="1" key="1">
    <citation type="submission" date="2020-03" db="EMBL/GenBank/DDBJ databases">
        <title>The deep terrestrial virosphere.</title>
        <authorList>
            <person name="Holmfeldt K."/>
            <person name="Nilsson E."/>
            <person name="Simone D."/>
            <person name="Lopez-Fernandez M."/>
            <person name="Wu X."/>
            <person name="de Brujin I."/>
            <person name="Lundin D."/>
            <person name="Andersson A."/>
            <person name="Bertilsson S."/>
            <person name="Dopson M."/>
        </authorList>
    </citation>
    <scope>NUCLEOTIDE SEQUENCE</scope>
    <source>
        <strain evidence="1">MM415B00931</strain>
    </source>
</reference>
<dbReference type="AlphaFoldDB" id="A0A6M3IVA3"/>
<protein>
    <submittedName>
        <fullName evidence="1">Uncharacterized protein</fullName>
    </submittedName>
</protein>
<dbReference type="EMBL" id="MT141443">
    <property type="protein sequence ID" value="QJA61486.1"/>
    <property type="molecule type" value="Genomic_DNA"/>
</dbReference>
<accession>A0A6M3IVA3</accession>